<dbReference type="InterPro" id="IPR036388">
    <property type="entry name" value="WH-like_DNA-bd_sf"/>
</dbReference>
<dbReference type="SUPFAM" id="SSF46894">
    <property type="entry name" value="C-terminal effector domain of the bipartite response regulators"/>
    <property type="match status" value="1"/>
</dbReference>
<dbReference type="GO" id="GO:0003677">
    <property type="term" value="F:DNA binding"/>
    <property type="evidence" value="ECO:0007669"/>
    <property type="project" value="UniProtKB-KW"/>
</dbReference>
<sequence length="380" mass="41754">MRRMDRGEVCDLLDRVYQSTAEETLWPQIIAGLKQAPWRGDKTTDTLASNGAVRGPASERASSAHLADSVSQLSYQAGDTPFPGDPLPRVVKQTPFGLTGAGVEAGDIPAGRETLFREVIASLHVPALADRPELNLLGPAAAVPSQTATQEQEDLEKTVLHHTFLALRIARKVEDLRDQGWAAEAGLGRLAIGLILVNCDKQARPINDEARAILAKGDLELRNGRLTTADKRARLQLESLLDGLTDEDGDRPTGGGVTIRRMNEYALQIWGVPLRHEERSLLDPRERPRGLLFVIDPERAPSTPTHLLMEAFGLTRAETSRTLALLLGETVDEYCERTGISRNTARTHMRAIFDKLGINKQTELIRLLSGFRLVNMGDCE</sequence>
<dbReference type="GO" id="GO:0006355">
    <property type="term" value="P:regulation of DNA-templated transcription"/>
    <property type="evidence" value="ECO:0007669"/>
    <property type="project" value="InterPro"/>
</dbReference>
<feature type="domain" description="HTH luxR-type" evidence="2">
    <location>
        <begin position="311"/>
        <end position="368"/>
    </location>
</feature>
<evidence type="ECO:0000259" key="2">
    <source>
        <dbReference type="SMART" id="SM00421"/>
    </source>
</evidence>
<gene>
    <name evidence="3" type="ORF">BXY53_1117</name>
</gene>
<dbReference type="InterPro" id="IPR000792">
    <property type="entry name" value="Tscrpt_reg_LuxR_C"/>
</dbReference>
<protein>
    <submittedName>
        <fullName evidence="3">DNA-binding CsgD family transcriptional regulator</fullName>
    </submittedName>
</protein>
<feature type="region of interest" description="Disordered" evidence="1">
    <location>
        <begin position="40"/>
        <end position="66"/>
    </location>
</feature>
<dbReference type="Proteomes" id="UP000266273">
    <property type="component" value="Unassembled WGS sequence"/>
</dbReference>
<reference evidence="3 4" key="1">
    <citation type="submission" date="2018-08" db="EMBL/GenBank/DDBJ databases">
        <title>Genomic Encyclopedia of Archaeal and Bacterial Type Strains, Phase II (KMG-II): from individual species to whole genera.</title>
        <authorList>
            <person name="Goeker M."/>
        </authorList>
    </citation>
    <scope>NUCLEOTIDE SEQUENCE [LARGE SCALE GENOMIC DNA]</scope>
    <source>
        <strain evidence="3 4">DSM 5002</strain>
    </source>
</reference>
<accession>A0A397Q3T9</accession>
<dbReference type="AlphaFoldDB" id="A0A397Q3T9"/>
<comment type="caution">
    <text evidence="3">The sequence shown here is derived from an EMBL/GenBank/DDBJ whole genome shotgun (WGS) entry which is preliminary data.</text>
</comment>
<organism evidence="3 4">
    <name type="scientific">Dichotomicrobium thermohalophilum</name>
    <dbReference type="NCBI Taxonomy" id="933063"/>
    <lineage>
        <taxon>Bacteria</taxon>
        <taxon>Pseudomonadati</taxon>
        <taxon>Pseudomonadota</taxon>
        <taxon>Alphaproteobacteria</taxon>
        <taxon>Hyphomicrobiales</taxon>
        <taxon>Hyphomicrobiaceae</taxon>
        <taxon>Dichotomicrobium</taxon>
    </lineage>
</organism>
<dbReference type="SMART" id="SM00421">
    <property type="entry name" value="HTH_LUXR"/>
    <property type="match status" value="1"/>
</dbReference>
<evidence type="ECO:0000313" key="4">
    <source>
        <dbReference type="Proteomes" id="UP000266273"/>
    </source>
</evidence>
<keyword evidence="4" id="KW-1185">Reference proteome</keyword>
<proteinExistence type="predicted"/>
<dbReference type="InterPro" id="IPR016032">
    <property type="entry name" value="Sig_transdc_resp-reg_C-effctor"/>
</dbReference>
<name>A0A397Q3T9_9HYPH</name>
<keyword evidence="3" id="KW-0238">DNA-binding</keyword>
<evidence type="ECO:0000256" key="1">
    <source>
        <dbReference type="SAM" id="MobiDB-lite"/>
    </source>
</evidence>
<dbReference type="Gene3D" id="1.10.10.10">
    <property type="entry name" value="Winged helix-like DNA-binding domain superfamily/Winged helix DNA-binding domain"/>
    <property type="match status" value="1"/>
</dbReference>
<dbReference type="EMBL" id="QXDF01000001">
    <property type="protein sequence ID" value="RIA56026.1"/>
    <property type="molecule type" value="Genomic_DNA"/>
</dbReference>
<evidence type="ECO:0000313" key="3">
    <source>
        <dbReference type="EMBL" id="RIA56026.1"/>
    </source>
</evidence>